<sequence>MDKKNNNPGLLKKMMKKRNNTSGVPTDVKNSISGISTNMGDISNPVDETAFKLTLKVSISSYRMAKIAVSQSYIVC</sequence>
<reference evidence="2 3" key="1">
    <citation type="submission" date="2017-12" db="EMBL/GenBank/DDBJ databases">
        <title>Integrating genomic resources of turbot (Scophthalmus maximus) in depth evaluation of genetic and physical mapping variation across individuals.</title>
        <authorList>
            <person name="Martinez P."/>
        </authorList>
    </citation>
    <scope>NUCLEOTIDE SEQUENCE [LARGE SCALE GENOMIC DNA]</scope>
</reference>
<feature type="compositionally biased region" description="Polar residues" evidence="1">
    <location>
        <begin position="20"/>
        <end position="30"/>
    </location>
</feature>
<proteinExistence type="predicted"/>
<evidence type="ECO:0000313" key="2">
    <source>
        <dbReference type="EMBL" id="AWP08002.1"/>
    </source>
</evidence>
<dbReference type="Proteomes" id="UP000246464">
    <property type="component" value="Chromosome 10"/>
</dbReference>
<name>A0A2U9BXU0_SCOMX</name>
<evidence type="ECO:0000313" key="3">
    <source>
        <dbReference type="Proteomes" id="UP000246464"/>
    </source>
</evidence>
<protein>
    <submittedName>
        <fullName evidence="2">Uncharacterized protein</fullName>
    </submittedName>
</protein>
<organism evidence="2 3">
    <name type="scientific">Scophthalmus maximus</name>
    <name type="common">Turbot</name>
    <name type="synonym">Psetta maxima</name>
    <dbReference type="NCBI Taxonomy" id="52904"/>
    <lineage>
        <taxon>Eukaryota</taxon>
        <taxon>Metazoa</taxon>
        <taxon>Chordata</taxon>
        <taxon>Craniata</taxon>
        <taxon>Vertebrata</taxon>
        <taxon>Euteleostomi</taxon>
        <taxon>Actinopterygii</taxon>
        <taxon>Neopterygii</taxon>
        <taxon>Teleostei</taxon>
        <taxon>Neoteleostei</taxon>
        <taxon>Acanthomorphata</taxon>
        <taxon>Carangaria</taxon>
        <taxon>Pleuronectiformes</taxon>
        <taxon>Pleuronectoidei</taxon>
        <taxon>Scophthalmidae</taxon>
        <taxon>Scophthalmus</taxon>
    </lineage>
</organism>
<accession>A0A2U9BXU0</accession>
<dbReference type="EMBL" id="CP026252">
    <property type="protein sequence ID" value="AWP08002.1"/>
    <property type="molecule type" value="Genomic_DNA"/>
</dbReference>
<feature type="region of interest" description="Disordered" evidence="1">
    <location>
        <begin position="1"/>
        <end position="30"/>
    </location>
</feature>
<dbReference type="AlphaFoldDB" id="A0A2U9BXU0"/>
<gene>
    <name evidence="2" type="ORF">SMAX5B_005081</name>
</gene>
<keyword evidence="3" id="KW-1185">Reference proteome</keyword>
<evidence type="ECO:0000256" key="1">
    <source>
        <dbReference type="SAM" id="MobiDB-lite"/>
    </source>
</evidence>